<evidence type="ECO:0008006" key="3">
    <source>
        <dbReference type="Google" id="ProtNLM"/>
    </source>
</evidence>
<feature type="transmembrane region" description="Helical" evidence="1">
    <location>
        <begin position="40"/>
        <end position="59"/>
    </location>
</feature>
<feature type="transmembrane region" description="Helical" evidence="1">
    <location>
        <begin position="130"/>
        <end position="148"/>
    </location>
</feature>
<gene>
    <name evidence="2" type="ORF">MPOL1434_LOCUS2679</name>
</gene>
<keyword evidence="1" id="KW-0472">Membrane</keyword>
<dbReference type="PANTHER" id="PTHR43243">
    <property type="entry name" value="INNER MEMBRANE TRANSPORTER YGJI-RELATED"/>
    <property type="match status" value="1"/>
</dbReference>
<proteinExistence type="predicted"/>
<organism evidence="2">
    <name type="scientific">Minutocellus polymorphus</name>
    <dbReference type="NCBI Taxonomy" id="265543"/>
    <lineage>
        <taxon>Eukaryota</taxon>
        <taxon>Sar</taxon>
        <taxon>Stramenopiles</taxon>
        <taxon>Ochrophyta</taxon>
        <taxon>Bacillariophyta</taxon>
        <taxon>Mediophyceae</taxon>
        <taxon>Cymatosirophycidae</taxon>
        <taxon>Cymatosirales</taxon>
        <taxon>Cymatosiraceae</taxon>
        <taxon>Minutocellus</taxon>
    </lineage>
</organism>
<dbReference type="Gene3D" id="1.20.1740.10">
    <property type="entry name" value="Amino acid/polyamine transporter I"/>
    <property type="match status" value="1"/>
</dbReference>
<dbReference type="GO" id="GO:0015171">
    <property type="term" value="F:amino acid transmembrane transporter activity"/>
    <property type="evidence" value="ECO:0007669"/>
    <property type="project" value="TreeGrafter"/>
</dbReference>
<keyword evidence="1" id="KW-1133">Transmembrane helix</keyword>
<feature type="transmembrane region" description="Helical" evidence="1">
    <location>
        <begin position="101"/>
        <end position="118"/>
    </location>
</feature>
<sequence length="194" mass="21244">MAHDELLPPRFVNLQFGTLCSGIAMALIALFVPFTFLDDFVSAGVLLAFCITNNAVVIFRASSHIRNPSSCDERRLFERELASFNAAAFGGAFFLCYSYFYTSILPIFVVVVLAIRLGKKMTKAQSGDGFEAPTGLPFVAIFINAVLIFQLEPLGLGILFCFVSLCALLYFWSSGSQGADAEVKHRWSEGVRAS</sequence>
<reference evidence="2" key="1">
    <citation type="submission" date="2021-01" db="EMBL/GenBank/DDBJ databases">
        <authorList>
            <person name="Corre E."/>
            <person name="Pelletier E."/>
            <person name="Niang G."/>
            <person name="Scheremetjew M."/>
            <person name="Finn R."/>
            <person name="Kale V."/>
            <person name="Holt S."/>
            <person name="Cochrane G."/>
            <person name="Meng A."/>
            <person name="Brown T."/>
            <person name="Cohen L."/>
        </authorList>
    </citation>
    <scope>NUCLEOTIDE SEQUENCE</scope>
    <source>
        <strain evidence="2">CCMP3303</strain>
    </source>
</reference>
<protein>
    <recommendedName>
        <fullName evidence="3">Cationic amino acid transporter C-terminal domain-containing protein</fullName>
    </recommendedName>
</protein>
<evidence type="ECO:0000256" key="1">
    <source>
        <dbReference type="SAM" id="Phobius"/>
    </source>
</evidence>
<evidence type="ECO:0000313" key="2">
    <source>
        <dbReference type="EMBL" id="CAD8363907.1"/>
    </source>
</evidence>
<feature type="transmembrane region" description="Helical" evidence="1">
    <location>
        <begin position="12"/>
        <end position="34"/>
    </location>
</feature>
<name>A0A7S0AIU1_9STRA</name>
<accession>A0A7S0AIU1</accession>
<dbReference type="PANTHER" id="PTHR43243:SF82">
    <property type="entry name" value="CATIONIC AMINO ACID TRANSPORTER C-TERMINAL DOMAIN-CONTAINING PROTEIN"/>
    <property type="match status" value="1"/>
</dbReference>
<dbReference type="EMBL" id="HBEJ01004598">
    <property type="protein sequence ID" value="CAD8363907.1"/>
    <property type="molecule type" value="Transcribed_RNA"/>
</dbReference>
<dbReference type="AlphaFoldDB" id="A0A7S0AIU1"/>
<keyword evidence="1" id="KW-0812">Transmembrane</keyword>
<feature type="transmembrane region" description="Helical" evidence="1">
    <location>
        <begin position="154"/>
        <end position="172"/>
    </location>
</feature>